<dbReference type="EMBL" id="JAHWGI010000014">
    <property type="protein sequence ID" value="KAK3907660.1"/>
    <property type="molecule type" value="Genomic_DNA"/>
</dbReference>
<feature type="region of interest" description="Disordered" evidence="1">
    <location>
        <begin position="177"/>
        <end position="205"/>
    </location>
</feature>
<accession>A0AAE1GQ85</accession>
<feature type="compositionally biased region" description="Pro residues" evidence="1">
    <location>
        <begin position="186"/>
        <end position="199"/>
    </location>
</feature>
<feature type="non-terminal residue" evidence="2">
    <location>
        <position position="1"/>
    </location>
</feature>
<comment type="caution">
    <text evidence="2">The sequence shown here is derived from an EMBL/GenBank/DDBJ whole genome shotgun (WGS) entry which is preliminary data.</text>
</comment>
<evidence type="ECO:0000313" key="2">
    <source>
        <dbReference type="EMBL" id="KAK3907660.1"/>
    </source>
</evidence>
<sequence>MAVVFEGPGRPRPQHGPRLALQLPPTERGAGWERELAPPVLKEVEVVPTFLSDDAHTIGLPPRITQPSVGRFVREVKHYRDASYGTHFGQYSGVNLLPVFGERMKTVPTIPRTHHHFGTGVNPGHHEVKLHPTVLELKVLADRANWVPAPSEASATVVRLSQPAQLYPQEHQALFPFPKDPAGTRCPPPTKSSPPPSPPADEERQQELVLPMSSLLWPTPFWYNGSLERPRPGLPVGRADDYGFCKAGSDCGPPGVGDKLQVDSEDYYIPGQIGAGAGESEAAAVRAAGGAVAPAPRALPAAALDRPGSVGLAYRAAVCSDHYKKYPPGPQPAIGRRRCDYPDLRLSLRCDQFYTLTGYRSVIDEVFSALISLHGLFRLLGLTSSSP</sequence>
<dbReference type="AlphaFoldDB" id="A0AAE1GQ85"/>
<evidence type="ECO:0000256" key="1">
    <source>
        <dbReference type="SAM" id="MobiDB-lite"/>
    </source>
</evidence>
<evidence type="ECO:0000313" key="3">
    <source>
        <dbReference type="Proteomes" id="UP001219518"/>
    </source>
</evidence>
<reference evidence="2" key="1">
    <citation type="submission" date="2021-07" db="EMBL/GenBank/DDBJ databases">
        <authorList>
            <person name="Catto M.A."/>
            <person name="Jacobson A."/>
            <person name="Kennedy G."/>
            <person name="Labadie P."/>
            <person name="Hunt B.G."/>
            <person name="Srinivasan R."/>
        </authorList>
    </citation>
    <scope>NUCLEOTIDE SEQUENCE</scope>
    <source>
        <strain evidence="2">PL_HMW_Pooled</strain>
        <tissue evidence="2">Head</tissue>
    </source>
</reference>
<dbReference type="Proteomes" id="UP001219518">
    <property type="component" value="Unassembled WGS sequence"/>
</dbReference>
<keyword evidence="3" id="KW-1185">Reference proteome</keyword>
<organism evidence="2 3">
    <name type="scientific">Frankliniella fusca</name>
    <dbReference type="NCBI Taxonomy" id="407009"/>
    <lineage>
        <taxon>Eukaryota</taxon>
        <taxon>Metazoa</taxon>
        <taxon>Ecdysozoa</taxon>
        <taxon>Arthropoda</taxon>
        <taxon>Hexapoda</taxon>
        <taxon>Insecta</taxon>
        <taxon>Pterygota</taxon>
        <taxon>Neoptera</taxon>
        <taxon>Paraneoptera</taxon>
        <taxon>Thysanoptera</taxon>
        <taxon>Terebrantia</taxon>
        <taxon>Thripoidea</taxon>
        <taxon>Thripidae</taxon>
        <taxon>Frankliniella</taxon>
    </lineage>
</organism>
<proteinExistence type="predicted"/>
<gene>
    <name evidence="2" type="ORF">KUF71_018296</name>
</gene>
<name>A0AAE1GQ85_9NEOP</name>
<reference evidence="2" key="2">
    <citation type="journal article" date="2023" name="BMC Genomics">
        <title>Pest status, molecular evolution, and epigenetic factors derived from the genome assembly of Frankliniella fusca, a thysanopteran phytovirus vector.</title>
        <authorList>
            <person name="Catto M.A."/>
            <person name="Labadie P.E."/>
            <person name="Jacobson A.L."/>
            <person name="Kennedy G.G."/>
            <person name="Srinivasan R."/>
            <person name="Hunt B.G."/>
        </authorList>
    </citation>
    <scope>NUCLEOTIDE SEQUENCE</scope>
    <source>
        <strain evidence="2">PL_HMW_Pooled</strain>
    </source>
</reference>
<protein>
    <submittedName>
        <fullName evidence="2">Rho GTPase-activating protein 25</fullName>
    </submittedName>
</protein>